<keyword evidence="3" id="KW-1185">Reference proteome</keyword>
<evidence type="ECO:0000313" key="3">
    <source>
        <dbReference type="Proteomes" id="UP001608902"/>
    </source>
</evidence>
<comment type="caution">
    <text evidence="2">The sequence shown here is derived from an EMBL/GenBank/DDBJ whole genome shotgun (WGS) entry which is preliminary data.</text>
</comment>
<organism evidence="2 3">
    <name type="scientific">Gnathostoma spinigerum</name>
    <dbReference type="NCBI Taxonomy" id="75299"/>
    <lineage>
        <taxon>Eukaryota</taxon>
        <taxon>Metazoa</taxon>
        <taxon>Ecdysozoa</taxon>
        <taxon>Nematoda</taxon>
        <taxon>Chromadorea</taxon>
        <taxon>Rhabditida</taxon>
        <taxon>Spirurina</taxon>
        <taxon>Gnathostomatomorpha</taxon>
        <taxon>Gnathostomatoidea</taxon>
        <taxon>Gnathostomatidae</taxon>
        <taxon>Gnathostoma</taxon>
    </lineage>
</organism>
<name>A0ABD6E830_9BILA</name>
<sequence>MNDSKLIRNRKSPSTVGDRSSIANVTTRTKCHEGSAVVRPFRVVHRKTNRFQIEHLSSYNLSYATRLKTALSNCAWISALRSEL</sequence>
<dbReference type="Proteomes" id="UP001608902">
    <property type="component" value="Unassembled WGS sequence"/>
</dbReference>
<evidence type="ECO:0000256" key="1">
    <source>
        <dbReference type="SAM" id="MobiDB-lite"/>
    </source>
</evidence>
<feature type="compositionally biased region" description="Polar residues" evidence="1">
    <location>
        <begin position="12"/>
        <end position="25"/>
    </location>
</feature>
<accession>A0ABD6E830</accession>
<reference evidence="2 3" key="1">
    <citation type="submission" date="2024-08" db="EMBL/GenBank/DDBJ databases">
        <title>Gnathostoma spinigerum genome.</title>
        <authorList>
            <person name="Gonzalez-Bertolin B."/>
            <person name="Monzon S."/>
            <person name="Zaballos A."/>
            <person name="Jimenez P."/>
            <person name="Dekumyoy P."/>
            <person name="Varona S."/>
            <person name="Cuesta I."/>
            <person name="Sumanam S."/>
            <person name="Adisakwattana P."/>
            <person name="Gasser R.B."/>
            <person name="Hernandez-Gonzalez A."/>
            <person name="Young N.D."/>
            <person name="Perteguer M.J."/>
        </authorList>
    </citation>
    <scope>NUCLEOTIDE SEQUENCE [LARGE SCALE GENOMIC DNA]</scope>
    <source>
        <strain evidence="2">AL3</strain>
        <tissue evidence="2">Liver</tissue>
    </source>
</reference>
<gene>
    <name evidence="2" type="ORF">AB6A40_002156</name>
</gene>
<dbReference type="EMBL" id="JBGFUD010000910">
    <property type="protein sequence ID" value="MFH4975447.1"/>
    <property type="molecule type" value="Genomic_DNA"/>
</dbReference>
<dbReference type="AlphaFoldDB" id="A0ABD6E830"/>
<evidence type="ECO:0000313" key="2">
    <source>
        <dbReference type="EMBL" id="MFH4975447.1"/>
    </source>
</evidence>
<feature type="region of interest" description="Disordered" evidence="1">
    <location>
        <begin position="1"/>
        <end position="25"/>
    </location>
</feature>
<protein>
    <submittedName>
        <fullName evidence="2">Uncharacterized protein</fullName>
    </submittedName>
</protein>
<proteinExistence type="predicted"/>